<evidence type="ECO:0000256" key="1">
    <source>
        <dbReference type="SAM" id="MobiDB-lite"/>
    </source>
</evidence>
<dbReference type="Pfam" id="PF13475">
    <property type="entry name" value="DUF4116"/>
    <property type="match status" value="2"/>
</dbReference>
<organism evidence="3 4">
    <name type="scientific">Prorocentrum cordatum</name>
    <dbReference type="NCBI Taxonomy" id="2364126"/>
    <lineage>
        <taxon>Eukaryota</taxon>
        <taxon>Sar</taxon>
        <taxon>Alveolata</taxon>
        <taxon>Dinophyceae</taxon>
        <taxon>Prorocentrales</taxon>
        <taxon>Prorocentraceae</taxon>
        <taxon>Prorocentrum</taxon>
    </lineage>
</organism>
<feature type="region of interest" description="Disordered" evidence="1">
    <location>
        <begin position="88"/>
        <end position="124"/>
    </location>
</feature>
<dbReference type="EMBL" id="CAUYUJ010001036">
    <property type="protein sequence ID" value="CAK0793835.1"/>
    <property type="molecule type" value="Genomic_DNA"/>
</dbReference>
<protein>
    <recommendedName>
        <fullName evidence="2">DUF4116 domain-containing protein</fullName>
    </recommendedName>
</protein>
<feature type="compositionally biased region" description="Basic residues" evidence="1">
    <location>
        <begin position="88"/>
        <end position="100"/>
    </location>
</feature>
<name>A0ABN9PLC2_9DINO</name>
<evidence type="ECO:0000313" key="4">
    <source>
        <dbReference type="Proteomes" id="UP001189429"/>
    </source>
</evidence>
<dbReference type="InterPro" id="IPR025197">
    <property type="entry name" value="DUF4116"/>
</dbReference>
<proteinExistence type="predicted"/>
<feature type="domain" description="DUF4116" evidence="2">
    <location>
        <begin position="171"/>
        <end position="219"/>
    </location>
</feature>
<sequence length="313" mass="32746">MACDLEGRASLACLARAPRRRDAGDAAHGAGGGMACMARGGRGPADGRDVLLRIKGGLGAETLFEMRAGLDSTVADVKAMVEPLRRHAAARAAPRHRPRPRCAAAGRRLAGRRRGRGRLPAVGPGALGGADPGAAVDVLLLRLAPAWAEAMEGLRRGSLELDEAGAAARGDRELVLAAVARCGSALERATEALRADAEVVRAAVRCDPGALRFAASELQDDRGVVLEAVRRSGHVLRHASPRLRADAEVVLAAVANSWRALEHASAELRGDRESGRLRRARRFGCSSEDVPFSIGAGISVVATPFRLDPFSPA</sequence>
<feature type="domain" description="DUF4116" evidence="2">
    <location>
        <begin position="221"/>
        <end position="269"/>
    </location>
</feature>
<comment type="caution">
    <text evidence="3">The sequence shown here is derived from an EMBL/GenBank/DDBJ whole genome shotgun (WGS) entry which is preliminary data.</text>
</comment>
<evidence type="ECO:0000259" key="2">
    <source>
        <dbReference type="Pfam" id="PF13475"/>
    </source>
</evidence>
<accession>A0ABN9PLC2</accession>
<keyword evidence="4" id="KW-1185">Reference proteome</keyword>
<gene>
    <name evidence="3" type="ORF">PCOR1329_LOCUS3993</name>
</gene>
<evidence type="ECO:0000313" key="3">
    <source>
        <dbReference type="EMBL" id="CAK0793835.1"/>
    </source>
</evidence>
<dbReference type="Proteomes" id="UP001189429">
    <property type="component" value="Unassembled WGS sequence"/>
</dbReference>
<reference evidence="3" key="1">
    <citation type="submission" date="2023-10" db="EMBL/GenBank/DDBJ databases">
        <authorList>
            <person name="Chen Y."/>
            <person name="Shah S."/>
            <person name="Dougan E. K."/>
            <person name="Thang M."/>
            <person name="Chan C."/>
        </authorList>
    </citation>
    <scope>NUCLEOTIDE SEQUENCE [LARGE SCALE GENOMIC DNA]</scope>
</reference>